<keyword evidence="5" id="KW-0812">Transmembrane</keyword>
<feature type="region of interest" description="Disordered" evidence="4">
    <location>
        <begin position="1"/>
        <end position="33"/>
    </location>
</feature>
<keyword evidence="5" id="KW-1133">Transmembrane helix</keyword>
<dbReference type="InterPro" id="IPR036322">
    <property type="entry name" value="WD40_repeat_dom_sf"/>
</dbReference>
<keyword evidence="2" id="KW-0677">Repeat</keyword>
<keyword evidence="7" id="KW-1185">Reference proteome</keyword>
<feature type="transmembrane region" description="Helical" evidence="5">
    <location>
        <begin position="467"/>
        <end position="485"/>
    </location>
</feature>
<keyword evidence="5" id="KW-0472">Membrane</keyword>
<keyword evidence="1 3" id="KW-0853">WD repeat</keyword>
<evidence type="ECO:0000313" key="6">
    <source>
        <dbReference type="EMBL" id="KAF9450606.1"/>
    </source>
</evidence>
<dbReference type="Gene3D" id="2.130.10.10">
    <property type="entry name" value="YVTN repeat-like/Quinoprotein amine dehydrogenase"/>
    <property type="match status" value="2"/>
</dbReference>
<feature type="transmembrane region" description="Helical" evidence="5">
    <location>
        <begin position="371"/>
        <end position="391"/>
    </location>
</feature>
<evidence type="ECO:0000256" key="3">
    <source>
        <dbReference type="PROSITE-ProRule" id="PRU00221"/>
    </source>
</evidence>
<evidence type="ECO:0000313" key="7">
    <source>
        <dbReference type="Proteomes" id="UP000807342"/>
    </source>
</evidence>
<feature type="transmembrane region" description="Helical" evidence="5">
    <location>
        <begin position="289"/>
        <end position="311"/>
    </location>
</feature>
<evidence type="ECO:0000256" key="2">
    <source>
        <dbReference type="ARBA" id="ARBA00022737"/>
    </source>
</evidence>
<dbReference type="Proteomes" id="UP000807342">
    <property type="component" value="Unassembled WGS sequence"/>
</dbReference>
<organism evidence="6 7">
    <name type="scientific">Macrolepiota fuliginosa MF-IS2</name>
    <dbReference type="NCBI Taxonomy" id="1400762"/>
    <lineage>
        <taxon>Eukaryota</taxon>
        <taxon>Fungi</taxon>
        <taxon>Dikarya</taxon>
        <taxon>Basidiomycota</taxon>
        <taxon>Agaricomycotina</taxon>
        <taxon>Agaricomycetes</taxon>
        <taxon>Agaricomycetidae</taxon>
        <taxon>Agaricales</taxon>
        <taxon>Agaricineae</taxon>
        <taxon>Agaricaceae</taxon>
        <taxon>Macrolepiota</taxon>
    </lineage>
</organism>
<gene>
    <name evidence="6" type="ORF">P691DRAFT_773778</name>
</gene>
<dbReference type="EMBL" id="MU151101">
    <property type="protein sequence ID" value="KAF9450606.1"/>
    <property type="molecule type" value="Genomic_DNA"/>
</dbReference>
<feature type="compositionally biased region" description="Low complexity" evidence="4">
    <location>
        <begin position="550"/>
        <end position="563"/>
    </location>
</feature>
<dbReference type="Pfam" id="PF00400">
    <property type="entry name" value="WD40"/>
    <property type="match status" value="3"/>
</dbReference>
<reference evidence="6" key="1">
    <citation type="submission" date="2020-11" db="EMBL/GenBank/DDBJ databases">
        <authorList>
            <consortium name="DOE Joint Genome Institute"/>
            <person name="Ahrendt S."/>
            <person name="Riley R."/>
            <person name="Andreopoulos W."/>
            <person name="Labutti K."/>
            <person name="Pangilinan J."/>
            <person name="Ruiz-Duenas F.J."/>
            <person name="Barrasa J.M."/>
            <person name="Sanchez-Garcia M."/>
            <person name="Camarero S."/>
            <person name="Miyauchi S."/>
            <person name="Serrano A."/>
            <person name="Linde D."/>
            <person name="Babiker R."/>
            <person name="Drula E."/>
            <person name="Ayuso-Fernandez I."/>
            <person name="Pacheco R."/>
            <person name="Padilla G."/>
            <person name="Ferreira P."/>
            <person name="Barriuso J."/>
            <person name="Kellner H."/>
            <person name="Castanera R."/>
            <person name="Alfaro M."/>
            <person name="Ramirez L."/>
            <person name="Pisabarro A.G."/>
            <person name="Kuo A."/>
            <person name="Tritt A."/>
            <person name="Lipzen A."/>
            <person name="He G."/>
            <person name="Yan M."/>
            <person name="Ng V."/>
            <person name="Cullen D."/>
            <person name="Martin F."/>
            <person name="Rosso M.-N."/>
            <person name="Henrissat B."/>
            <person name="Hibbett D."/>
            <person name="Martinez A.T."/>
            <person name="Grigoriev I.V."/>
        </authorList>
    </citation>
    <scope>NUCLEOTIDE SEQUENCE</scope>
    <source>
        <strain evidence="6">MF-IS2</strain>
    </source>
</reference>
<dbReference type="PROSITE" id="PS50082">
    <property type="entry name" value="WD_REPEATS_2"/>
    <property type="match status" value="2"/>
</dbReference>
<dbReference type="InterPro" id="IPR015943">
    <property type="entry name" value="WD40/YVTN_repeat-like_dom_sf"/>
</dbReference>
<dbReference type="PANTHER" id="PTHR22838:SF0">
    <property type="entry name" value="WD REPEAT-CONTAINING PROTEIN 26"/>
    <property type="match status" value="1"/>
</dbReference>
<feature type="compositionally biased region" description="Basic and acidic residues" evidence="4">
    <location>
        <begin position="1021"/>
        <end position="1042"/>
    </location>
</feature>
<sequence length="1068" mass="119705">MSGAMLPDFTEALQENGTHGRSRRHAQANNGGNRRETILSLVEMLLQSEEVTKRKEPTPSFEADRDVPSVDEHLQGAGADAFNKFSRRMSNFDRELRNFANAARQLGSSVAILSSVFHLRERLAQILFLYRENAAALFPRKVSRAPRDSVIDPQNNGRRRGRRWRPKAPSHIVRPIVNEDIDVEEFPDQMEYFAKDIGTFLHCLNEFPEFTDEAVNASILSFERDLQYWASCLREYTGQFRNPAVQRYLHDLSIEMGEHIDGITSTLSIFIEVGVPIIRFAQKHGATNLLNLSTVATFFSAVTATTMQFSYELHGSPLSDAVNSFWFASLVFSIAAAVNSLLGLTWKQAMYRSPGDRVPWWVLIWIKRSPLVFLVMSVACFSIGLCFFAYASNQAPLTSTITTVLTALTSFGLCAVSAWFATERWIFMRYRGKKWLDDVLMEITDTMLQNRVVDLCRQGSEKLGHGLVVAASAISPFFFAIQIRLCRLFCRCLCVRNNPDDHESVLPVSNYNSDNHSTGHHSKEESAHNVSAYSHRKSTDTVLALQTNLGPIPGSPRSPSIGSLEKSPTFESARGMPFPIHNTISPVKQRWRDTIRAVRMCAAISDPNAQPVVGTPRAPSRRRTTSSTLTDKKRANTPMRNTVAKSRVADLVPRLKALEASQDLAAHTALVKHLQFSPDGKYLATSSWDRTSVIFKVGDPFVSHRTLAHVKGFVGQVAWSPDGKYLLTKMSKGMKVWTAEDGVCKKTIEREEPVEAITWCYYDHKFMSVEGSKVYQLDITGKQFNVFDLGSIKIHDVAVTPDDRRALAVGPLLQSPTGLFPSKSRAEKRLIVFNMELHQIECQVPVLNDVRDITLVETKKNELVALISYENKAAPQLWKLEIVRDRESGRESSRLTLRHTYMPKSTVDFAGPSYFGGKNHELVLCAGKTGDIFIWDTESGALLHHIRAQAHAGDLTCIAWNHALTDSFMFASGSHDGTVRIWTKPPNSSNIVPDDYPMDDDLHYHEDTYFAYGEISRASSPHEDLGGFLDSRPESPDPEYTRGRTKSPRGISFVSSHSSDSSAMVKLR</sequence>
<feature type="region of interest" description="Disordered" evidence="4">
    <location>
        <begin position="1021"/>
        <end position="1068"/>
    </location>
</feature>
<dbReference type="GO" id="GO:0043161">
    <property type="term" value="P:proteasome-mediated ubiquitin-dependent protein catabolic process"/>
    <property type="evidence" value="ECO:0007669"/>
    <property type="project" value="TreeGrafter"/>
</dbReference>
<feature type="transmembrane region" description="Helical" evidence="5">
    <location>
        <begin position="323"/>
        <end position="344"/>
    </location>
</feature>
<feature type="compositionally biased region" description="Low complexity" evidence="4">
    <location>
        <begin position="1052"/>
        <end position="1062"/>
    </location>
</feature>
<accession>A0A9P6C3E5</accession>
<dbReference type="SMART" id="SM00320">
    <property type="entry name" value="WD40"/>
    <property type="match status" value="4"/>
</dbReference>
<dbReference type="InterPro" id="IPR051350">
    <property type="entry name" value="WD_repeat-ST_regulator"/>
</dbReference>
<protein>
    <submittedName>
        <fullName evidence="6">WD40 repeat-like protein</fullName>
    </submittedName>
</protein>
<name>A0A9P6C3E5_9AGAR</name>
<dbReference type="PROSITE" id="PS50294">
    <property type="entry name" value="WD_REPEATS_REGION"/>
    <property type="match status" value="1"/>
</dbReference>
<feature type="transmembrane region" description="Helical" evidence="5">
    <location>
        <begin position="397"/>
        <end position="421"/>
    </location>
</feature>
<proteinExistence type="predicted"/>
<dbReference type="InterPro" id="IPR001680">
    <property type="entry name" value="WD40_rpt"/>
</dbReference>
<dbReference type="PANTHER" id="PTHR22838">
    <property type="entry name" value="WD REPEAT PROTEIN 26-RELATED"/>
    <property type="match status" value="1"/>
</dbReference>
<dbReference type="GO" id="GO:0034657">
    <property type="term" value="C:GID complex"/>
    <property type="evidence" value="ECO:0007669"/>
    <property type="project" value="TreeGrafter"/>
</dbReference>
<feature type="repeat" description="WD" evidence="3">
    <location>
        <begin position="948"/>
        <end position="982"/>
    </location>
</feature>
<evidence type="ECO:0000256" key="4">
    <source>
        <dbReference type="SAM" id="MobiDB-lite"/>
    </source>
</evidence>
<feature type="region of interest" description="Disordered" evidence="4">
    <location>
        <begin position="510"/>
        <end position="530"/>
    </location>
</feature>
<dbReference type="AlphaFoldDB" id="A0A9P6C3E5"/>
<evidence type="ECO:0000256" key="1">
    <source>
        <dbReference type="ARBA" id="ARBA00022574"/>
    </source>
</evidence>
<evidence type="ECO:0000256" key="5">
    <source>
        <dbReference type="SAM" id="Phobius"/>
    </source>
</evidence>
<dbReference type="SUPFAM" id="SSF50978">
    <property type="entry name" value="WD40 repeat-like"/>
    <property type="match status" value="1"/>
</dbReference>
<feature type="region of interest" description="Disordered" evidence="4">
    <location>
        <begin position="550"/>
        <end position="577"/>
    </location>
</feature>
<dbReference type="OrthoDB" id="972532at2759"/>
<feature type="repeat" description="WD" evidence="3">
    <location>
        <begin position="664"/>
        <end position="697"/>
    </location>
</feature>
<feature type="region of interest" description="Disordered" evidence="4">
    <location>
        <begin position="608"/>
        <end position="629"/>
    </location>
</feature>
<comment type="caution">
    <text evidence="6">The sequence shown here is derived from an EMBL/GenBank/DDBJ whole genome shotgun (WGS) entry which is preliminary data.</text>
</comment>